<accession>A0ABT6Q5L5</accession>
<evidence type="ECO:0000259" key="1">
    <source>
        <dbReference type="Pfam" id="PF04577"/>
    </source>
</evidence>
<dbReference type="EMBL" id="JASBAO010000001">
    <property type="protein sequence ID" value="MDI2091754.1"/>
    <property type="molecule type" value="Genomic_DNA"/>
</dbReference>
<dbReference type="InterPro" id="IPR049625">
    <property type="entry name" value="Glyco_transf_61_cat"/>
</dbReference>
<protein>
    <submittedName>
        <fullName evidence="2">Glycosyltransferase 61 family protein</fullName>
    </submittedName>
</protein>
<dbReference type="Proteomes" id="UP001431634">
    <property type="component" value="Unassembled WGS sequence"/>
</dbReference>
<evidence type="ECO:0000313" key="3">
    <source>
        <dbReference type="Proteomes" id="UP001431634"/>
    </source>
</evidence>
<keyword evidence="3" id="KW-1185">Reference proteome</keyword>
<gene>
    <name evidence="2" type="ORF">QJV27_10300</name>
</gene>
<reference evidence="2" key="1">
    <citation type="submission" date="2023-05" db="EMBL/GenBank/DDBJ databases">
        <title>Whole genome sequence of Commensalibacter sp.</title>
        <authorList>
            <person name="Charoenyingcharoen P."/>
            <person name="Yukphan P."/>
        </authorList>
    </citation>
    <scope>NUCLEOTIDE SEQUENCE</scope>
    <source>
        <strain evidence="2">TBRC 16381</strain>
    </source>
</reference>
<evidence type="ECO:0000313" key="2">
    <source>
        <dbReference type="EMBL" id="MDI2091754.1"/>
    </source>
</evidence>
<organism evidence="2 3">
    <name type="scientific">Commensalibacter oyaizuii</name>
    <dbReference type="NCBI Taxonomy" id="3043873"/>
    <lineage>
        <taxon>Bacteria</taxon>
        <taxon>Pseudomonadati</taxon>
        <taxon>Pseudomonadota</taxon>
        <taxon>Alphaproteobacteria</taxon>
        <taxon>Acetobacterales</taxon>
        <taxon>Acetobacteraceae</taxon>
    </lineage>
</organism>
<dbReference type="RefSeq" id="WP_281448839.1">
    <property type="nucleotide sequence ID" value="NZ_JASBAO010000001.1"/>
</dbReference>
<name>A0ABT6Q5L5_9PROT</name>
<proteinExistence type="predicted"/>
<dbReference type="Pfam" id="PF04577">
    <property type="entry name" value="Glyco_transf_61"/>
    <property type="match status" value="1"/>
</dbReference>
<feature type="domain" description="Glycosyltransferase 61 catalytic" evidence="1">
    <location>
        <begin position="134"/>
        <end position="316"/>
    </location>
</feature>
<sequence length="369" mass="42663">MHIKGQYSTFTFRPPGVLKSSVSTSPKPRLAPVEAFPEQQLLRLAQGVDPKSGSPLELLREIQAGMLFFCTLENVFLVVKDGIDGVIITDDLHVITESTYFCEEALASQELPSLQNVEFLDEIFISFDSQWMAYDHWMGYTLSKAYLASLYVPEHIKIAVPEYRDITSTPHPISKKLYEETIDKVGIKSRILPLKDGIYKIKKLSYLWPNSYLPQAYFNFKDAQTVFSHLNKKIKYRDNLPPRFYINQDDHMEPMLQEGQQNIIKDTLKELDITPVDLSTMDFDTQISLFSQAELIVSPHRPELINILFCQNDTEILEFSRSVHMQNYIPAWPYMIASTNRIQYSFFDLDWTKITPEIIKNAINRLDSL</sequence>
<comment type="caution">
    <text evidence="2">The sequence shown here is derived from an EMBL/GenBank/DDBJ whole genome shotgun (WGS) entry which is preliminary data.</text>
</comment>